<organism evidence="2 3">
    <name type="scientific">Candidatus Nitrohelix vancouverensis</name>
    <dbReference type="NCBI Taxonomy" id="2705534"/>
    <lineage>
        <taxon>Bacteria</taxon>
        <taxon>Pseudomonadati</taxon>
        <taxon>Nitrospinota/Tectimicrobiota group</taxon>
        <taxon>Nitrospinota</taxon>
        <taxon>Nitrospinia</taxon>
        <taxon>Nitrospinales</taxon>
        <taxon>Nitrospinaceae</taxon>
        <taxon>Candidatus Nitrohelix</taxon>
    </lineage>
</organism>
<evidence type="ECO:0000313" key="3">
    <source>
        <dbReference type="Proteomes" id="UP000594464"/>
    </source>
</evidence>
<dbReference type="AlphaFoldDB" id="A0A7T0C2Z6"/>
<keyword evidence="1" id="KW-0812">Transmembrane</keyword>
<dbReference type="EMBL" id="CP048620">
    <property type="protein sequence ID" value="QPJ65437.1"/>
    <property type="molecule type" value="Genomic_DNA"/>
</dbReference>
<feature type="transmembrane region" description="Helical" evidence="1">
    <location>
        <begin position="12"/>
        <end position="31"/>
    </location>
</feature>
<reference evidence="3" key="1">
    <citation type="submission" date="2020-02" db="EMBL/GenBank/DDBJ databases">
        <title>Genomic and physiological characterization of two novel Nitrospinaceae genera.</title>
        <authorList>
            <person name="Mueller A.J."/>
            <person name="Jung M.-Y."/>
            <person name="Strachan C.R."/>
            <person name="Herbold C.W."/>
            <person name="Kirkegaard R.H."/>
            <person name="Daims H."/>
        </authorList>
    </citation>
    <scope>NUCLEOTIDE SEQUENCE [LARGE SCALE GENOMIC DNA]</scope>
</reference>
<evidence type="ECO:0000256" key="1">
    <source>
        <dbReference type="SAM" id="Phobius"/>
    </source>
</evidence>
<evidence type="ECO:0000313" key="2">
    <source>
        <dbReference type="EMBL" id="QPJ65437.1"/>
    </source>
</evidence>
<accession>A0A7T0C2Z6</accession>
<dbReference type="Proteomes" id="UP000594464">
    <property type="component" value="Chromosome"/>
</dbReference>
<proteinExistence type="predicted"/>
<dbReference type="KEGG" id="nva:G3M78_08555"/>
<feature type="transmembrane region" description="Helical" evidence="1">
    <location>
        <begin position="71"/>
        <end position="92"/>
    </location>
</feature>
<sequence>MLSHTQNSVVYLMFLSGLLFLGLNFVASCMVNPGPKRGKRFGYLFIVVALLTFLIQEEYSVMLSLDFTREMARNILLAGLSLPVFFISLFYYRVKAKREKQSTTQSIETTHGND</sequence>
<protein>
    <submittedName>
        <fullName evidence="2">RTA1 domain-containing protein</fullName>
    </submittedName>
</protein>
<name>A0A7T0C2Z6_9BACT</name>
<feature type="transmembrane region" description="Helical" evidence="1">
    <location>
        <begin position="43"/>
        <end position="65"/>
    </location>
</feature>
<keyword evidence="1" id="KW-0472">Membrane</keyword>
<keyword evidence="1" id="KW-1133">Transmembrane helix</keyword>
<gene>
    <name evidence="2" type="ORF">G3M78_08555</name>
</gene>